<dbReference type="Proteomes" id="UP000278746">
    <property type="component" value="Unassembled WGS sequence"/>
</dbReference>
<keyword evidence="2" id="KW-1185">Reference proteome</keyword>
<sequence>MTSLDPLRKIITVINKKDFYKVMVKSWSKREKNKSKEALHMEDLRMIKRKLKDFTHQGSEVKNEFRRLDDESKSEFLRGYENEQDFESLINSLMNWMDEQAKR</sequence>
<proteinExistence type="predicted"/>
<dbReference type="EMBL" id="RHIB01000001">
    <property type="protein sequence ID" value="RNA69195.1"/>
    <property type="molecule type" value="Genomic_DNA"/>
</dbReference>
<evidence type="ECO:0000313" key="2">
    <source>
        <dbReference type="Proteomes" id="UP000278746"/>
    </source>
</evidence>
<accession>A0A3M7TXP3</accession>
<gene>
    <name evidence="1" type="ORF">EBO34_04395</name>
</gene>
<protein>
    <submittedName>
        <fullName evidence="1">Uncharacterized protein</fullName>
    </submittedName>
</protein>
<name>A0A3M7TXP3_9BACI</name>
<dbReference type="AlphaFoldDB" id="A0A3M7TXP3"/>
<comment type="caution">
    <text evidence="1">The sequence shown here is derived from an EMBL/GenBank/DDBJ whole genome shotgun (WGS) entry which is preliminary data.</text>
</comment>
<reference evidence="1 2" key="1">
    <citation type="submission" date="2018-10" db="EMBL/GenBank/DDBJ databases">
        <title>Bacillus Keqinensis sp. nov., a moderately halophilic bacterium isolated from a saline-alkaline lake.</title>
        <authorList>
            <person name="Wang H."/>
        </authorList>
    </citation>
    <scope>NUCLEOTIDE SEQUENCE [LARGE SCALE GENOMIC DNA]</scope>
    <source>
        <strain evidence="1 2">KQ-3</strain>
    </source>
</reference>
<evidence type="ECO:0000313" key="1">
    <source>
        <dbReference type="EMBL" id="RNA69195.1"/>
    </source>
</evidence>
<organism evidence="1 2">
    <name type="scientific">Alteribacter keqinensis</name>
    <dbReference type="NCBI Taxonomy" id="2483800"/>
    <lineage>
        <taxon>Bacteria</taxon>
        <taxon>Bacillati</taxon>
        <taxon>Bacillota</taxon>
        <taxon>Bacilli</taxon>
        <taxon>Bacillales</taxon>
        <taxon>Bacillaceae</taxon>
        <taxon>Alteribacter</taxon>
    </lineage>
</organism>